<gene>
    <name evidence="1" type="ORF">HaLaN_08780</name>
</gene>
<evidence type="ECO:0000313" key="2">
    <source>
        <dbReference type="Proteomes" id="UP000485058"/>
    </source>
</evidence>
<name>A0A699Z134_HAELA</name>
<dbReference type="AlphaFoldDB" id="A0A699Z134"/>
<organism evidence="1 2">
    <name type="scientific">Haematococcus lacustris</name>
    <name type="common">Green alga</name>
    <name type="synonym">Haematococcus pluvialis</name>
    <dbReference type="NCBI Taxonomy" id="44745"/>
    <lineage>
        <taxon>Eukaryota</taxon>
        <taxon>Viridiplantae</taxon>
        <taxon>Chlorophyta</taxon>
        <taxon>core chlorophytes</taxon>
        <taxon>Chlorophyceae</taxon>
        <taxon>CS clade</taxon>
        <taxon>Chlamydomonadales</taxon>
        <taxon>Haematococcaceae</taxon>
        <taxon>Haematococcus</taxon>
    </lineage>
</organism>
<keyword evidence="2" id="KW-1185">Reference proteome</keyword>
<reference evidence="1 2" key="1">
    <citation type="submission" date="2020-02" db="EMBL/GenBank/DDBJ databases">
        <title>Draft genome sequence of Haematococcus lacustris strain NIES-144.</title>
        <authorList>
            <person name="Morimoto D."/>
            <person name="Nakagawa S."/>
            <person name="Yoshida T."/>
            <person name="Sawayama S."/>
        </authorList>
    </citation>
    <scope>NUCLEOTIDE SEQUENCE [LARGE SCALE GENOMIC DNA]</scope>
    <source>
        <strain evidence="1 2">NIES-144</strain>
    </source>
</reference>
<sequence length="129" mass="13339">MYPLASMYMLMGLGSQLLRGPLAQALGSTEALTAAVEGEAARGEMQEVVVTRKGVSTEVRQALARLLSLTQQTGPNARHFTPLTVDGVLAAALSDELRGLGTDVTADEAELAAIDMPAAVAALEPDAGF</sequence>
<accession>A0A699Z134</accession>
<dbReference type="Proteomes" id="UP000485058">
    <property type="component" value="Unassembled WGS sequence"/>
</dbReference>
<protein>
    <submittedName>
        <fullName evidence="1">Uncharacterized protein</fullName>
    </submittedName>
</protein>
<evidence type="ECO:0000313" key="1">
    <source>
        <dbReference type="EMBL" id="GFH12986.1"/>
    </source>
</evidence>
<proteinExistence type="predicted"/>
<comment type="caution">
    <text evidence="1">The sequence shown here is derived from an EMBL/GenBank/DDBJ whole genome shotgun (WGS) entry which is preliminary data.</text>
</comment>
<dbReference type="EMBL" id="BLLF01000561">
    <property type="protein sequence ID" value="GFH12986.1"/>
    <property type="molecule type" value="Genomic_DNA"/>
</dbReference>